<dbReference type="Pfam" id="PF08241">
    <property type="entry name" value="Methyltransf_11"/>
    <property type="match status" value="1"/>
</dbReference>
<dbReference type="RefSeq" id="WP_295322400.1">
    <property type="nucleotide sequence ID" value="NZ_LT598653.1"/>
</dbReference>
<dbReference type="Gene3D" id="3.40.50.150">
    <property type="entry name" value="Vaccinia Virus protein VP39"/>
    <property type="match status" value="1"/>
</dbReference>
<dbReference type="InterPro" id="IPR029063">
    <property type="entry name" value="SAM-dependent_MTases_sf"/>
</dbReference>
<keyword evidence="3" id="KW-0489">Methyltransferase</keyword>
<dbReference type="AlphaFoldDB" id="A0A1Y5PMD2"/>
<reference evidence="3" key="1">
    <citation type="submission" date="2016-03" db="EMBL/GenBank/DDBJ databases">
        <authorList>
            <person name="Ploux O."/>
        </authorList>
    </citation>
    <scope>NUCLEOTIDE SEQUENCE</scope>
    <source>
        <strain evidence="3">UC10</strain>
    </source>
</reference>
<keyword evidence="1" id="KW-0732">Signal</keyword>
<dbReference type="SUPFAM" id="SSF53335">
    <property type="entry name" value="S-adenosyl-L-methionine-dependent methyltransferases"/>
    <property type="match status" value="1"/>
</dbReference>
<dbReference type="PIRSF" id="PIRSF031679">
    <property type="entry name" value="Mtase_Alr7345_prd"/>
    <property type="match status" value="1"/>
</dbReference>
<dbReference type="KEGG" id="sphu:SPPYR_0059"/>
<protein>
    <submittedName>
        <fullName evidence="3">Methyltransferase type 11</fullName>
    </submittedName>
</protein>
<gene>
    <name evidence="3" type="ORF">SPPYR_0059</name>
</gene>
<dbReference type="EMBL" id="LT598653">
    <property type="protein sequence ID" value="SBV31179.1"/>
    <property type="molecule type" value="Genomic_DNA"/>
</dbReference>
<evidence type="ECO:0000259" key="2">
    <source>
        <dbReference type="Pfam" id="PF08241"/>
    </source>
</evidence>
<dbReference type="InterPro" id="IPR013216">
    <property type="entry name" value="Methyltransf_11"/>
</dbReference>
<proteinExistence type="predicted"/>
<organism evidence="3">
    <name type="scientific">uncultured Sphingopyxis sp</name>
    <dbReference type="NCBI Taxonomy" id="310581"/>
    <lineage>
        <taxon>Bacteria</taxon>
        <taxon>Pseudomonadati</taxon>
        <taxon>Pseudomonadota</taxon>
        <taxon>Alphaproteobacteria</taxon>
        <taxon>Sphingomonadales</taxon>
        <taxon>Sphingomonadaceae</taxon>
        <taxon>Sphingopyxis</taxon>
        <taxon>environmental samples</taxon>
    </lineage>
</organism>
<name>A0A1Y5PMD2_9SPHN</name>
<dbReference type="InterPro" id="IPR016980">
    <property type="entry name" value="S-AdoMet-dep_MeTrfase_Alr7345"/>
</dbReference>
<sequence>MRPLLIVASVAIAIATPAAAMQHDGHAGHTAPKAGDAIAAAVAAPTRTPANVARDAYRHPAETLAFFGVKPGDTVVELWPGGGWYTEILAPLTKAGGGTLYAAAPWERGLNRIKEKQAADAATYGAVKLAEFPATGAGAKVPDGSADVVLTFRNVHNWRFGGTDKAADAFKQIFAMLKPGGTLGVVEHRLNESDDSAKEEKSGYMKKSSIVAFAEAAGFKLAGESEINANPKDTKDYPKGVWTLPPSLTEGDTDRAKYVAIGESDRMTLKFVKPAS</sequence>
<dbReference type="GO" id="GO:0032259">
    <property type="term" value="P:methylation"/>
    <property type="evidence" value="ECO:0007669"/>
    <property type="project" value="UniProtKB-KW"/>
</dbReference>
<evidence type="ECO:0000256" key="1">
    <source>
        <dbReference type="SAM" id="SignalP"/>
    </source>
</evidence>
<evidence type="ECO:0000313" key="3">
    <source>
        <dbReference type="EMBL" id="SBV31179.1"/>
    </source>
</evidence>
<feature type="chain" id="PRO_5012215652" evidence="1">
    <location>
        <begin position="21"/>
        <end position="276"/>
    </location>
</feature>
<accession>A0A1Y5PMD2</accession>
<feature type="domain" description="Methyltransferase type 11" evidence="2">
    <location>
        <begin position="80"/>
        <end position="183"/>
    </location>
</feature>
<keyword evidence="3" id="KW-0808">Transferase</keyword>
<feature type="signal peptide" evidence="1">
    <location>
        <begin position="1"/>
        <end position="20"/>
    </location>
</feature>
<dbReference type="GO" id="GO:0008757">
    <property type="term" value="F:S-adenosylmethionine-dependent methyltransferase activity"/>
    <property type="evidence" value="ECO:0007669"/>
    <property type="project" value="InterPro"/>
</dbReference>